<keyword evidence="2" id="KW-1185">Reference proteome</keyword>
<evidence type="ECO:0000313" key="1">
    <source>
        <dbReference type="EMBL" id="PKI64477.1"/>
    </source>
</evidence>
<gene>
    <name evidence="1" type="ORF">CRG98_015130</name>
</gene>
<dbReference type="AlphaFoldDB" id="A0A2I0K7F8"/>
<proteinExistence type="predicted"/>
<name>A0A2I0K7F8_PUNGR</name>
<evidence type="ECO:0000313" key="2">
    <source>
        <dbReference type="Proteomes" id="UP000233551"/>
    </source>
</evidence>
<accession>A0A2I0K7F8</accession>
<organism evidence="1 2">
    <name type="scientific">Punica granatum</name>
    <name type="common">Pomegranate</name>
    <dbReference type="NCBI Taxonomy" id="22663"/>
    <lineage>
        <taxon>Eukaryota</taxon>
        <taxon>Viridiplantae</taxon>
        <taxon>Streptophyta</taxon>
        <taxon>Embryophyta</taxon>
        <taxon>Tracheophyta</taxon>
        <taxon>Spermatophyta</taxon>
        <taxon>Magnoliopsida</taxon>
        <taxon>eudicotyledons</taxon>
        <taxon>Gunneridae</taxon>
        <taxon>Pentapetalae</taxon>
        <taxon>rosids</taxon>
        <taxon>malvids</taxon>
        <taxon>Myrtales</taxon>
        <taxon>Lythraceae</taxon>
        <taxon>Punica</taxon>
    </lineage>
</organism>
<dbReference type="Proteomes" id="UP000233551">
    <property type="component" value="Unassembled WGS sequence"/>
</dbReference>
<sequence>MGSDGNMGVDVKKGKRYLNCVEGKGLAQTAHLGKPWLLQLARLNPWLGGWPWALLGLEEGWEKLGARLLARLISVAHLNDELLIYARIRF</sequence>
<reference evidence="1 2" key="1">
    <citation type="submission" date="2017-11" db="EMBL/GenBank/DDBJ databases">
        <title>De-novo sequencing of pomegranate (Punica granatum L.) genome.</title>
        <authorList>
            <person name="Akparov Z."/>
            <person name="Amiraslanov A."/>
            <person name="Hajiyeva S."/>
            <person name="Abbasov M."/>
            <person name="Kaur K."/>
            <person name="Hamwieh A."/>
            <person name="Solovyev V."/>
            <person name="Salamov A."/>
            <person name="Braich B."/>
            <person name="Kosarev P."/>
            <person name="Mahmoud A."/>
            <person name="Hajiyev E."/>
            <person name="Babayeva S."/>
            <person name="Izzatullayeva V."/>
            <person name="Mammadov A."/>
            <person name="Mammadov A."/>
            <person name="Sharifova S."/>
            <person name="Ojaghi J."/>
            <person name="Eynullazada K."/>
            <person name="Bayramov B."/>
            <person name="Abdulazimova A."/>
            <person name="Shahmuradov I."/>
        </authorList>
    </citation>
    <scope>NUCLEOTIDE SEQUENCE [LARGE SCALE GENOMIC DNA]</scope>
    <source>
        <strain evidence="2">cv. AG2017</strain>
        <tissue evidence="1">Leaf</tissue>
    </source>
</reference>
<protein>
    <submittedName>
        <fullName evidence="1">Uncharacterized protein</fullName>
    </submittedName>
</protein>
<comment type="caution">
    <text evidence="1">The sequence shown here is derived from an EMBL/GenBank/DDBJ whole genome shotgun (WGS) entry which is preliminary data.</text>
</comment>
<dbReference type="EMBL" id="PGOL01000815">
    <property type="protein sequence ID" value="PKI64477.1"/>
    <property type="molecule type" value="Genomic_DNA"/>
</dbReference>